<accession>F8WHN1</accession>
<reference evidence="2" key="3">
    <citation type="submission" date="2025-08" db="UniProtKB">
        <authorList>
            <consortium name="Ensembl"/>
        </authorList>
    </citation>
    <scope>IDENTIFICATION</scope>
    <source>
        <strain evidence="2">C57BL/6J</strain>
    </source>
</reference>
<dbReference type="ProteomicsDB" id="302218"/>
<dbReference type="VEuPathDB" id="HostDB:ENSMUSG00000033845"/>
<keyword evidence="5 6" id="KW-1267">Proteomics identification</keyword>
<feature type="compositionally biased region" description="Polar residues" evidence="1">
    <location>
        <begin position="43"/>
        <end position="52"/>
    </location>
</feature>
<evidence type="ECO:0007829" key="5">
    <source>
        <dbReference type="PeptideAtlas" id="F8WHN1"/>
    </source>
</evidence>
<proteinExistence type="evidence at protein level"/>
<evidence type="ECO:0000313" key="4">
    <source>
        <dbReference type="Proteomes" id="UP000000589"/>
    </source>
</evidence>
<reference evidence="2" key="4">
    <citation type="submission" date="2025-09" db="UniProtKB">
        <authorList>
            <consortium name="Ensembl"/>
        </authorList>
    </citation>
    <scope>IDENTIFICATION</scope>
    <source>
        <strain evidence="2">C57BL/6J</strain>
    </source>
</reference>
<dbReference type="AlphaFoldDB" id="F8WHN1"/>
<name>F8WHN1_MOUSE</name>
<sequence length="52" mass="5571">MAGTARGCGTSLDLLRSLPRVSLANLKPSPNSRKRFQAPVSAFESQETTVSH</sequence>
<evidence type="ECO:0007829" key="6">
    <source>
        <dbReference type="ProteomicsDB" id="F8WHN1"/>
    </source>
</evidence>
<dbReference type="ExpressionAtlas" id="F8WHN1">
    <property type="expression patterns" value="baseline and differential"/>
</dbReference>
<dbReference type="Ensembl" id="ENSMUST00000045689.14">
    <property type="protein sequence ID" value="ENSMUSP00000048472.8"/>
    <property type="gene ID" value="ENSMUSG00000033845.14"/>
</dbReference>
<evidence type="ECO:0000256" key="1">
    <source>
        <dbReference type="SAM" id="MobiDB-lite"/>
    </source>
</evidence>
<reference evidence="2 4" key="2">
    <citation type="journal article" date="2011" name="PLoS Biol.">
        <title>Modernizing reference genome assemblies.</title>
        <authorList>
            <person name="Church D.M."/>
            <person name="Schneider V.A."/>
            <person name="Graves T."/>
            <person name="Auger K."/>
            <person name="Cunningham F."/>
            <person name="Bouk N."/>
            <person name="Chen H.C."/>
            <person name="Agarwala R."/>
            <person name="McLaren W.M."/>
            <person name="Ritchie G.R."/>
            <person name="Albracht D."/>
            <person name="Kremitzki M."/>
            <person name="Rock S."/>
            <person name="Kotkiewicz H."/>
            <person name="Kremitzki C."/>
            <person name="Wollam A."/>
            <person name="Trani L."/>
            <person name="Fulton L."/>
            <person name="Fulton R."/>
            <person name="Matthews L."/>
            <person name="Whitehead S."/>
            <person name="Chow W."/>
            <person name="Torrance J."/>
            <person name="Dunn M."/>
            <person name="Harden G."/>
            <person name="Threadgold G."/>
            <person name="Wood J."/>
            <person name="Collins J."/>
            <person name="Heath P."/>
            <person name="Griffiths G."/>
            <person name="Pelan S."/>
            <person name="Grafham D."/>
            <person name="Eichler E.E."/>
            <person name="Weinstock G."/>
            <person name="Mardis E.R."/>
            <person name="Wilson R.K."/>
            <person name="Howe K."/>
            <person name="Flicek P."/>
            <person name="Hubbard T."/>
        </authorList>
    </citation>
    <scope>NUCLEOTIDE SEQUENCE [LARGE SCALE GENOMIC DNA]</scope>
    <source>
        <strain evidence="2 4">C57BL/6J</strain>
    </source>
</reference>
<protein>
    <submittedName>
        <fullName evidence="2">Mitochondrial ribosomal protein L15</fullName>
    </submittedName>
</protein>
<gene>
    <name evidence="2 3" type="primary">Mrpl15</name>
</gene>
<evidence type="ECO:0000313" key="3">
    <source>
        <dbReference type="MGI" id="MGI:1351639"/>
    </source>
</evidence>
<feature type="region of interest" description="Disordered" evidence="1">
    <location>
        <begin position="24"/>
        <end position="52"/>
    </location>
</feature>
<dbReference type="HOGENOM" id="CLU_3086595_0_0_1"/>
<evidence type="ECO:0000313" key="2">
    <source>
        <dbReference type="Ensembl" id="ENSMUSP00000048472.8"/>
    </source>
</evidence>
<dbReference type="GeneTree" id="ENSGT00390000009040"/>
<dbReference type="Antibodypedia" id="24498">
    <property type="antibodies" value="183 antibodies from 25 providers"/>
</dbReference>
<dbReference type="AGR" id="MGI:1351639"/>
<reference evidence="2 4" key="1">
    <citation type="journal article" date="2009" name="PLoS Biol.">
        <title>Lineage-specific biology revealed by a finished genome assembly of the mouse.</title>
        <authorList>
            <consortium name="Mouse Genome Sequencing Consortium"/>
            <person name="Church D.M."/>
            <person name="Goodstadt L."/>
            <person name="Hillier L.W."/>
            <person name="Zody M.C."/>
            <person name="Goldstein S."/>
            <person name="She X."/>
            <person name="Bult C.J."/>
            <person name="Agarwala R."/>
            <person name="Cherry J.L."/>
            <person name="DiCuccio M."/>
            <person name="Hlavina W."/>
            <person name="Kapustin Y."/>
            <person name="Meric P."/>
            <person name="Maglott D."/>
            <person name="Birtle Z."/>
            <person name="Marques A.C."/>
            <person name="Graves T."/>
            <person name="Zhou S."/>
            <person name="Teague B."/>
            <person name="Potamousis K."/>
            <person name="Churas C."/>
            <person name="Place M."/>
            <person name="Herschleb J."/>
            <person name="Runnheim R."/>
            <person name="Forrest D."/>
            <person name="Amos-Landgraf J."/>
            <person name="Schwartz D.C."/>
            <person name="Cheng Z."/>
            <person name="Lindblad-Toh K."/>
            <person name="Eichler E.E."/>
            <person name="Ponting C.P."/>
        </authorList>
    </citation>
    <scope>NUCLEOTIDE SEQUENCE [LARGE SCALE GENOMIC DNA]</scope>
    <source>
        <strain evidence="2 4">C57BL/6J</strain>
    </source>
</reference>
<keyword evidence="4" id="KW-1185">Reference proteome</keyword>
<dbReference type="PeptideAtlas" id="F8WHN1"/>
<dbReference type="Proteomes" id="UP000000589">
    <property type="component" value="Chromosome 1"/>
</dbReference>
<dbReference type="SMR" id="F8WHN1"/>
<dbReference type="Bgee" id="ENSMUSG00000033845">
    <property type="expression patterns" value="Expressed in blastoderm cell in morula and 252 other cell types or tissues"/>
</dbReference>
<dbReference type="MGI" id="MGI:1351639">
    <property type="gene designation" value="Mrpl15"/>
</dbReference>
<organism evidence="2 4">
    <name type="scientific">Mus musculus</name>
    <name type="common">Mouse</name>
    <dbReference type="NCBI Taxonomy" id="10090"/>
    <lineage>
        <taxon>Eukaryota</taxon>
        <taxon>Metazoa</taxon>
        <taxon>Chordata</taxon>
        <taxon>Craniata</taxon>
        <taxon>Vertebrata</taxon>
        <taxon>Euteleostomi</taxon>
        <taxon>Mammalia</taxon>
        <taxon>Eutheria</taxon>
        <taxon>Euarchontoglires</taxon>
        <taxon>Glires</taxon>
        <taxon>Rodentia</taxon>
        <taxon>Myomorpha</taxon>
        <taxon>Muroidea</taxon>
        <taxon>Muridae</taxon>
        <taxon>Murinae</taxon>
        <taxon>Mus</taxon>
        <taxon>Mus</taxon>
    </lineage>
</organism>